<name>A0AA89AQD5_9ASTE</name>
<feature type="transmembrane region" description="Helical" evidence="6">
    <location>
        <begin position="17"/>
        <end position="34"/>
    </location>
</feature>
<dbReference type="InterPro" id="IPR016439">
    <property type="entry name" value="Lag1/Lac1-like"/>
</dbReference>
<evidence type="ECO:0000313" key="9">
    <source>
        <dbReference type="Proteomes" id="UP001188597"/>
    </source>
</evidence>
<dbReference type="Proteomes" id="UP001188597">
    <property type="component" value="Unassembled WGS sequence"/>
</dbReference>
<dbReference type="PROSITE" id="PS50922">
    <property type="entry name" value="TLC"/>
    <property type="match status" value="1"/>
</dbReference>
<feature type="domain" description="TLC" evidence="7">
    <location>
        <begin position="78"/>
        <end position="312"/>
    </location>
</feature>
<comment type="subcellular location">
    <subcellularLocation>
        <location evidence="1">Endoplasmic reticulum membrane</location>
        <topology evidence="1">Multi-pass membrane protein</topology>
    </subcellularLocation>
</comment>
<keyword evidence="9" id="KW-1185">Reference proteome</keyword>
<proteinExistence type="predicted"/>
<evidence type="ECO:0000256" key="5">
    <source>
        <dbReference type="PROSITE-ProRule" id="PRU00205"/>
    </source>
</evidence>
<sequence length="402" mass="46788">MSALDWEQESFPEYKDFVLVPLFALFFPSVRFFLDRFVFEVPFLPAIYVLQKLGRRLIFGKGQQVVDVETDDRRKKIRKFKESAWKCVYYLSAELLALAVTYNEPWFTKTNYFWVGPGNQVWPEQKIKLKLKGLYMYAGGFYTYSIFALIFWETRRSDFGVSMSHHVATAILIMLSYIFRFARVGSVVLALHDASDVFLEVGKMSKYSGAEALASFSFILFVLSWILLRLIYYPFWVLWSTRFVKFQGNKGWGMRVDRGSPSYEVLKSLDKEKHKVDGSIYYYVFNTLLSCLLVLHIYWWVLIYRMLVKQIQARGRLSEDVRSGKKMASMATELFVILYAAVGSCSHMKLSICSHLSFCPLVQTLKVTTNTKIDHNARFSGHHCLVRLKDSKSQLVMDEKES</sequence>
<dbReference type="InterPro" id="IPR006634">
    <property type="entry name" value="TLC-dom"/>
</dbReference>
<comment type="caution">
    <text evidence="8">The sequence shown here is derived from an EMBL/GenBank/DDBJ whole genome shotgun (WGS) entry which is preliminary data.</text>
</comment>
<evidence type="ECO:0000313" key="8">
    <source>
        <dbReference type="EMBL" id="KAK3010288.1"/>
    </source>
</evidence>
<evidence type="ECO:0000256" key="4">
    <source>
        <dbReference type="ARBA" id="ARBA00023136"/>
    </source>
</evidence>
<dbReference type="SMART" id="SM00724">
    <property type="entry name" value="TLC"/>
    <property type="match status" value="1"/>
</dbReference>
<gene>
    <name evidence="8" type="ORF">RJ639_011833</name>
</gene>
<feature type="transmembrane region" description="Helical" evidence="6">
    <location>
        <begin position="167"/>
        <end position="191"/>
    </location>
</feature>
<dbReference type="GO" id="GO:0005789">
    <property type="term" value="C:endoplasmic reticulum membrane"/>
    <property type="evidence" value="ECO:0007669"/>
    <property type="project" value="UniProtKB-SubCell"/>
</dbReference>
<dbReference type="EMBL" id="JAVXUP010001558">
    <property type="protein sequence ID" value="KAK3010288.1"/>
    <property type="molecule type" value="Genomic_DNA"/>
</dbReference>
<dbReference type="PANTHER" id="PTHR12560">
    <property type="entry name" value="LONGEVITY ASSURANCE FACTOR 1 LAG1"/>
    <property type="match status" value="1"/>
</dbReference>
<keyword evidence="4 5" id="KW-0472">Membrane</keyword>
<feature type="transmembrane region" description="Helical" evidence="6">
    <location>
        <begin position="134"/>
        <end position="152"/>
    </location>
</feature>
<feature type="transmembrane region" description="Helical" evidence="6">
    <location>
        <begin position="212"/>
        <end position="232"/>
    </location>
</feature>
<accession>A0AA89AQD5</accession>
<evidence type="ECO:0000256" key="2">
    <source>
        <dbReference type="ARBA" id="ARBA00022692"/>
    </source>
</evidence>
<organism evidence="8 9">
    <name type="scientific">Escallonia herrerae</name>
    <dbReference type="NCBI Taxonomy" id="1293975"/>
    <lineage>
        <taxon>Eukaryota</taxon>
        <taxon>Viridiplantae</taxon>
        <taxon>Streptophyta</taxon>
        <taxon>Embryophyta</taxon>
        <taxon>Tracheophyta</taxon>
        <taxon>Spermatophyta</taxon>
        <taxon>Magnoliopsida</taxon>
        <taxon>eudicotyledons</taxon>
        <taxon>Gunneridae</taxon>
        <taxon>Pentapetalae</taxon>
        <taxon>asterids</taxon>
        <taxon>campanulids</taxon>
        <taxon>Escalloniales</taxon>
        <taxon>Escalloniaceae</taxon>
        <taxon>Escallonia</taxon>
    </lineage>
</organism>
<evidence type="ECO:0000256" key="1">
    <source>
        <dbReference type="ARBA" id="ARBA00004477"/>
    </source>
</evidence>
<dbReference type="Pfam" id="PF03798">
    <property type="entry name" value="TRAM_LAG1_CLN8"/>
    <property type="match status" value="1"/>
</dbReference>
<feature type="transmembrane region" description="Helical" evidence="6">
    <location>
        <begin position="280"/>
        <end position="307"/>
    </location>
</feature>
<dbReference type="GO" id="GO:0046513">
    <property type="term" value="P:ceramide biosynthetic process"/>
    <property type="evidence" value="ECO:0007669"/>
    <property type="project" value="InterPro"/>
</dbReference>
<dbReference type="GO" id="GO:0050291">
    <property type="term" value="F:sphingosine N-acyltransferase activity"/>
    <property type="evidence" value="ECO:0007669"/>
    <property type="project" value="InterPro"/>
</dbReference>
<keyword evidence="3 6" id="KW-1133">Transmembrane helix</keyword>
<evidence type="ECO:0000256" key="6">
    <source>
        <dbReference type="SAM" id="Phobius"/>
    </source>
</evidence>
<evidence type="ECO:0000259" key="7">
    <source>
        <dbReference type="PROSITE" id="PS50922"/>
    </source>
</evidence>
<evidence type="ECO:0000256" key="3">
    <source>
        <dbReference type="ARBA" id="ARBA00022989"/>
    </source>
</evidence>
<keyword evidence="2 5" id="KW-0812">Transmembrane</keyword>
<reference evidence="8" key="1">
    <citation type="submission" date="2022-12" db="EMBL/GenBank/DDBJ databases">
        <title>Draft genome assemblies for two species of Escallonia (Escalloniales).</title>
        <authorList>
            <person name="Chanderbali A."/>
            <person name="Dervinis C."/>
            <person name="Anghel I."/>
            <person name="Soltis D."/>
            <person name="Soltis P."/>
            <person name="Zapata F."/>
        </authorList>
    </citation>
    <scope>NUCLEOTIDE SEQUENCE</scope>
    <source>
        <strain evidence="8">UCBG64.0493</strain>
        <tissue evidence="8">Leaf</tissue>
    </source>
</reference>
<protein>
    <recommendedName>
        <fullName evidence="7">TLC domain-containing protein</fullName>
    </recommendedName>
</protein>
<dbReference type="PANTHER" id="PTHR12560:SF49">
    <property type="entry name" value="CERAMIDE SYNTHASE 1 LOH3"/>
    <property type="match status" value="1"/>
</dbReference>
<dbReference type="AlphaFoldDB" id="A0AA89AQD5"/>